<feature type="compositionally biased region" description="Polar residues" evidence="1">
    <location>
        <begin position="24"/>
        <end position="50"/>
    </location>
</feature>
<dbReference type="InterPro" id="IPR036249">
    <property type="entry name" value="Thioredoxin-like_sf"/>
</dbReference>
<dbReference type="AlphaFoldDB" id="A0A4Y6U852"/>
<organism evidence="2 3">
    <name type="scientific">Formicincola oecophyllae</name>
    <dbReference type="NCBI Taxonomy" id="2558361"/>
    <lineage>
        <taxon>Bacteria</taxon>
        <taxon>Pseudomonadati</taxon>
        <taxon>Pseudomonadota</taxon>
        <taxon>Alphaproteobacteria</taxon>
        <taxon>Acetobacterales</taxon>
        <taxon>Acetobacteraceae</taxon>
        <taxon>Formicincola</taxon>
    </lineage>
</organism>
<dbReference type="Pfam" id="PF14561">
    <property type="entry name" value="TPR_20"/>
    <property type="match status" value="1"/>
</dbReference>
<keyword evidence="3" id="KW-1185">Reference proteome</keyword>
<dbReference type="EMBL" id="CP038231">
    <property type="protein sequence ID" value="QDH13613.1"/>
    <property type="molecule type" value="Genomic_DNA"/>
</dbReference>
<dbReference type="Pfam" id="PF14559">
    <property type="entry name" value="TPR_19"/>
    <property type="match status" value="1"/>
</dbReference>
<dbReference type="Gene3D" id="1.25.40.10">
    <property type="entry name" value="Tetratricopeptide repeat domain"/>
    <property type="match status" value="2"/>
</dbReference>
<dbReference type="RefSeq" id="WP_141443321.1">
    <property type="nucleotide sequence ID" value="NZ_CP038231.1"/>
</dbReference>
<dbReference type="Gene3D" id="3.40.30.10">
    <property type="entry name" value="Glutaredoxin"/>
    <property type="match status" value="1"/>
</dbReference>
<reference evidence="2 3" key="1">
    <citation type="submission" date="2019-03" db="EMBL/GenBank/DDBJ databases">
        <title>The complete genome sequence of Swingsia_sp. F3b2 LMG30590(T).</title>
        <authorList>
            <person name="Chua K.-O."/>
            <person name="Chan K.-G."/>
            <person name="See-Too W.-S."/>
        </authorList>
    </citation>
    <scope>NUCLEOTIDE SEQUENCE [LARGE SCALE GENOMIC DNA]</scope>
    <source>
        <strain evidence="2 3">F3b2</strain>
    </source>
</reference>
<protein>
    <submittedName>
        <fullName evidence="2">Tetratricopeptide repeat protein</fullName>
    </submittedName>
</protein>
<proteinExistence type="predicted"/>
<sequence length="337" mass="35184">MALSPKTGAALPPMPGSDGAGLSLGQQPTGTAPKASTTNSHEPPIKTTNEASFVKDVIEASVHTPIIVDFRDPAQPASLEVGQQLETIIKPAGGRIRLVSVDLAANKALANDLRQMGLPLHALPLVGAFWQGRMVDLLRGKQTPRALRSFVEAILKASGQTMPAAETIKSASKALDEGKPAEAASLASQILEEEPDNAQAWGLLVRALLALDDVESAEEALTQVPEAQAGAEPVKSAAKALALHKESAQAASDLEGIESLAAQKPDDFELHLKLASALNGAGEREKAADTLLALIKKGPAEQAATAKAELLRFFEGWGMTDPATMAARQKLSALLFA</sequence>
<gene>
    <name evidence="2" type="ORF">E3E12_04740</name>
</gene>
<dbReference type="SUPFAM" id="SSF48452">
    <property type="entry name" value="TPR-like"/>
    <property type="match status" value="1"/>
</dbReference>
<name>A0A4Y6U852_9PROT</name>
<accession>A0A4Y6U852</accession>
<dbReference type="Proteomes" id="UP000318709">
    <property type="component" value="Chromosome"/>
</dbReference>
<dbReference type="OrthoDB" id="9790390at2"/>
<dbReference type="SUPFAM" id="SSF52833">
    <property type="entry name" value="Thioredoxin-like"/>
    <property type="match status" value="1"/>
</dbReference>
<evidence type="ECO:0000313" key="3">
    <source>
        <dbReference type="Proteomes" id="UP000318709"/>
    </source>
</evidence>
<dbReference type="InterPro" id="IPR011990">
    <property type="entry name" value="TPR-like_helical_dom_sf"/>
</dbReference>
<feature type="region of interest" description="Disordered" evidence="1">
    <location>
        <begin position="1"/>
        <end position="50"/>
    </location>
</feature>
<dbReference type="KEGG" id="swf:E3E12_04740"/>
<evidence type="ECO:0000256" key="1">
    <source>
        <dbReference type="SAM" id="MobiDB-lite"/>
    </source>
</evidence>
<evidence type="ECO:0000313" key="2">
    <source>
        <dbReference type="EMBL" id="QDH13613.1"/>
    </source>
</evidence>